<gene>
    <name evidence="1" type="ORF">CBF27_04585</name>
</gene>
<organism evidence="1 2">
    <name type="scientific">Vagococcus acidifermentans</name>
    <dbReference type="NCBI Taxonomy" id="564710"/>
    <lineage>
        <taxon>Bacteria</taxon>
        <taxon>Bacillati</taxon>
        <taxon>Bacillota</taxon>
        <taxon>Bacilli</taxon>
        <taxon>Lactobacillales</taxon>
        <taxon>Enterococcaceae</taxon>
        <taxon>Vagococcus</taxon>
    </lineage>
</organism>
<keyword evidence="2" id="KW-1185">Reference proteome</keyword>
<comment type="caution">
    <text evidence="1">The sequence shown here is derived from an EMBL/GenBank/DDBJ whole genome shotgun (WGS) entry which is preliminary data.</text>
</comment>
<dbReference type="Gene3D" id="1.20.1270.70">
    <property type="entry name" value="Designed single chain three-helix bundle"/>
    <property type="match status" value="2"/>
</dbReference>
<proteinExistence type="predicted"/>
<evidence type="ECO:0000313" key="1">
    <source>
        <dbReference type="EMBL" id="RSU12818.1"/>
    </source>
</evidence>
<dbReference type="AlphaFoldDB" id="A0A430AXN4"/>
<accession>A0A430AXN4</accession>
<protein>
    <submittedName>
        <fullName evidence="1">Uncharacterized protein</fullName>
    </submittedName>
</protein>
<evidence type="ECO:0000313" key="2">
    <source>
        <dbReference type="Proteomes" id="UP000286773"/>
    </source>
</evidence>
<dbReference type="Proteomes" id="UP000286773">
    <property type="component" value="Unassembled WGS sequence"/>
</dbReference>
<dbReference type="EMBL" id="NGKC01000004">
    <property type="protein sequence ID" value="RSU12818.1"/>
    <property type="molecule type" value="Genomic_DNA"/>
</dbReference>
<reference evidence="1 2" key="1">
    <citation type="submission" date="2017-05" db="EMBL/GenBank/DDBJ databases">
        <title>Vagococcus spp. assemblies.</title>
        <authorList>
            <person name="Gulvik C.A."/>
        </authorList>
    </citation>
    <scope>NUCLEOTIDE SEQUENCE [LARGE SCALE GENOMIC DNA]</scope>
    <source>
        <strain evidence="1 2">LMG 24798</strain>
    </source>
</reference>
<dbReference type="Pfam" id="PF07554">
    <property type="entry name" value="FIVAR"/>
    <property type="match status" value="2"/>
</dbReference>
<name>A0A430AXN4_9ENTE</name>
<feature type="non-terminal residue" evidence="1">
    <location>
        <position position="202"/>
    </location>
</feature>
<sequence length="202" mass="22065">MDKATDDLAEALKNLVPKTAVDNKVSKDLLRDVIKKSSGLKEDDYTVSSWAPFQSKLQKAQSVLKDEDATQAEVDKAANELVKALSGLVIKPAVDNKVNKDLLKQAIGMGDTLREDDYTVSSWAPFQSKLQKAQSVLKDEDATQAEVDKAANELVKALSGLVIKPAVDNKVNKDLLKQAIGMGDTLREDDYTVSSWAPFQSK</sequence>